<feature type="region of interest" description="Disordered" evidence="1">
    <location>
        <begin position="1"/>
        <end position="127"/>
    </location>
</feature>
<feature type="compositionally biased region" description="Basic and acidic residues" evidence="1">
    <location>
        <begin position="91"/>
        <end position="101"/>
    </location>
</feature>
<feature type="compositionally biased region" description="Polar residues" evidence="1">
    <location>
        <begin position="116"/>
        <end position="127"/>
    </location>
</feature>
<evidence type="ECO:0000256" key="1">
    <source>
        <dbReference type="SAM" id="MobiDB-lite"/>
    </source>
</evidence>
<proteinExistence type="predicted"/>
<dbReference type="AlphaFoldDB" id="A0A8S9KL24"/>
<dbReference type="EMBL" id="QGKY02000164">
    <property type="protein sequence ID" value="KAF2594692.1"/>
    <property type="molecule type" value="Genomic_DNA"/>
</dbReference>
<reference evidence="2" key="1">
    <citation type="submission" date="2019-12" db="EMBL/GenBank/DDBJ databases">
        <title>Genome sequencing and annotation of Brassica cretica.</title>
        <authorList>
            <person name="Studholme D.J."/>
            <person name="Sarris P.F."/>
        </authorList>
    </citation>
    <scope>NUCLEOTIDE SEQUENCE</scope>
    <source>
        <strain evidence="2">PFS-102/07</strain>
        <tissue evidence="2">Leaf</tissue>
    </source>
</reference>
<evidence type="ECO:0000313" key="2">
    <source>
        <dbReference type="EMBL" id="KAF2594692.1"/>
    </source>
</evidence>
<feature type="compositionally biased region" description="Pro residues" evidence="1">
    <location>
        <begin position="36"/>
        <end position="46"/>
    </location>
</feature>
<feature type="compositionally biased region" description="Low complexity" evidence="1">
    <location>
        <begin position="105"/>
        <end position="115"/>
    </location>
</feature>
<name>A0A8S9KL24_BRACR</name>
<sequence length="127" mass="13895">MLQSQLEHDREEDKTRRNGLRQRAPPIQQQQARTPTKPPLPPPPHPSEAEHPSLVSDNPYPKTLTYTTSPRFAPPPTTSSLTAYLPPHPKPRGDAPCEGKRLSSSKESSGAESLKTSSKIASPISTL</sequence>
<feature type="compositionally biased region" description="Low complexity" evidence="1">
    <location>
        <begin position="21"/>
        <end position="35"/>
    </location>
</feature>
<feature type="compositionally biased region" description="Basic and acidic residues" evidence="1">
    <location>
        <begin position="1"/>
        <end position="16"/>
    </location>
</feature>
<organism evidence="2">
    <name type="scientific">Brassica cretica</name>
    <name type="common">Mustard</name>
    <dbReference type="NCBI Taxonomy" id="69181"/>
    <lineage>
        <taxon>Eukaryota</taxon>
        <taxon>Viridiplantae</taxon>
        <taxon>Streptophyta</taxon>
        <taxon>Embryophyta</taxon>
        <taxon>Tracheophyta</taxon>
        <taxon>Spermatophyta</taxon>
        <taxon>Magnoliopsida</taxon>
        <taxon>eudicotyledons</taxon>
        <taxon>Gunneridae</taxon>
        <taxon>Pentapetalae</taxon>
        <taxon>rosids</taxon>
        <taxon>malvids</taxon>
        <taxon>Brassicales</taxon>
        <taxon>Brassicaceae</taxon>
        <taxon>Brassiceae</taxon>
        <taxon>Brassica</taxon>
    </lineage>
</organism>
<accession>A0A8S9KL24</accession>
<protein>
    <submittedName>
        <fullName evidence="2">Uncharacterized protein</fullName>
    </submittedName>
</protein>
<gene>
    <name evidence="2" type="ORF">F2Q70_00044001</name>
</gene>
<comment type="caution">
    <text evidence="2">The sequence shown here is derived from an EMBL/GenBank/DDBJ whole genome shotgun (WGS) entry which is preliminary data.</text>
</comment>